<dbReference type="AlphaFoldDB" id="A0A4Y1QTK8"/>
<protein>
    <submittedName>
        <fullName evidence="1">Uncharacterized protein</fullName>
    </submittedName>
</protein>
<reference evidence="1" key="1">
    <citation type="journal article" date="2019" name="Science">
        <title>Mutation of a bHLH transcription factor allowed almond domestication.</title>
        <authorList>
            <person name="Sanchez-Perez R."/>
            <person name="Pavan S."/>
            <person name="Mazzeo R."/>
            <person name="Moldovan C."/>
            <person name="Aiese Cigliano R."/>
            <person name="Del Cueto J."/>
            <person name="Ricciardi F."/>
            <person name="Lotti C."/>
            <person name="Ricciardi L."/>
            <person name="Dicenta F."/>
            <person name="Lopez-Marques R.L."/>
            <person name="Lindberg Moller B."/>
        </authorList>
    </citation>
    <scope>NUCLEOTIDE SEQUENCE</scope>
</reference>
<accession>A0A4Y1QTK8</accession>
<dbReference type="EMBL" id="AP019297">
    <property type="protein sequence ID" value="BBG95151.1"/>
    <property type="molecule type" value="Genomic_DNA"/>
</dbReference>
<proteinExistence type="predicted"/>
<sequence>MLQEPPNVDQLHVAAEGSFCRKVCNLCQDYFRNKVGCEDGVEYMTDNRILSDMRVLQLYSVIVLDASQHQRTMLRNAKAGRQELEQSLSRRRSNQ</sequence>
<gene>
    <name evidence="1" type="ORF">Prudu_003623</name>
</gene>
<name>A0A4Y1QTK8_PRUDU</name>
<evidence type="ECO:0000313" key="1">
    <source>
        <dbReference type="EMBL" id="BBG95151.1"/>
    </source>
</evidence>
<organism evidence="1">
    <name type="scientific">Prunus dulcis</name>
    <name type="common">Almond</name>
    <name type="synonym">Amygdalus dulcis</name>
    <dbReference type="NCBI Taxonomy" id="3755"/>
    <lineage>
        <taxon>Eukaryota</taxon>
        <taxon>Viridiplantae</taxon>
        <taxon>Streptophyta</taxon>
        <taxon>Embryophyta</taxon>
        <taxon>Tracheophyta</taxon>
        <taxon>Spermatophyta</taxon>
        <taxon>Magnoliopsida</taxon>
        <taxon>eudicotyledons</taxon>
        <taxon>Gunneridae</taxon>
        <taxon>Pentapetalae</taxon>
        <taxon>rosids</taxon>
        <taxon>fabids</taxon>
        <taxon>Rosales</taxon>
        <taxon>Rosaceae</taxon>
        <taxon>Amygdaloideae</taxon>
        <taxon>Amygdaleae</taxon>
        <taxon>Prunus</taxon>
    </lineage>
</organism>